<evidence type="ECO:0000259" key="1">
    <source>
        <dbReference type="Pfam" id="PF09836"/>
    </source>
</evidence>
<dbReference type="OrthoDB" id="343356at2"/>
<name>A0A1I5V3Y7_9GAMM</name>
<dbReference type="Pfam" id="PF09836">
    <property type="entry name" value="DUF2063"/>
    <property type="match status" value="1"/>
</dbReference>
<dbReference type="EMBL" id="FOWR01000035">
    <property type="protein sequence ID" value="SFQ02215.1"/>
    <property type="molecule type" value="Genomic_DNA"/>
</dbReference>
<dbReference type="RefSeq" id="WP_074928211.1">
    <property type="nucleotide sequence ID" value="NZ_FOWR01000035.1"/>
</dbReference>
<dbReference type="Gene3D" id="1.10.150.690">
    <property type="entry name" value="DUF2063"/>
    <property type="match status" value="1"/>
</dbReference>
<proteinExistence type="predicted"/>
<dbReference type="AlphaFoldDB" id="A0A1I5V3Y7"/>
<sequence length="256" mass="28971">MNLLQIQDDFQRTVLAKESAGADWVTKTAPGITPEHRIAIYHNAYRVRLMDVLWDTFEHTATYLGDNWFRQLAANYVQTHHSTFNNIGLYGQTFTTFLAEQLPNDLEVAELATLDWTLRRTFDGGNSTVMTMDDLQQLASSDPENFALHPVTTLTINTLQFNTLEIWHAIDQDETPPEVAPLPHSIDILIWRKGDSPHFRSISPLESAAIGYVREGNTLNDIGARLVESFPEEDVSMIFGQLLQQWIGDEVLAVKS</sequence>
<accession>A0A1I5V3Y7</accession>
<organism evidence="2 3">
    <name type="scientific">Enterovibrio norvegicus DSM 15893</name>
    <dbReference type="NCBI Taxonomy" id="1121869"/>
    <lineage>
        <taxon>Bacteria</taxon>
        <taxon>Pseudomonadati</taxon>
        <taxon>Pseudomonadota</taxon>
        <taxon>Gammaproteobacteria</taxon>
        <taxon>Vibrionales</taxon>
        <taxon>Vibrionaceae</taxon>
        <taxon>Enterovibrio</taxon>
    </lineage>
</organism>
<dbReference type="STRING" id="1121869.SAMN03084138_03833"/>
<evidence type="ECO:0000313" key="3">
    <source>
        <dbReference type="Proteomes" id="UP000182692"/>
    </source>
</evidence>
<dbReference type="InterPro" id="IPR044922">
    <property type="entry name" value="DUF2063_N_sf"/>
</dbReference>
<gene>
    <name evidence="2" type="ORF">SAMN03084138_03833</name>
</gene>
<evidence type="ECO:0000313" key="2">
    <source>
        <dbReference type="EMBL" id="SFQ02215.1"/>
    </source>
</evidence>
<protein>
    <recommendedName>
        <fullName evidence="1">Putative DNA-binding domain-containing protein</fullName>
    </recommendedName>
</protein>
<dbReference type="GeneID" id="35873899"/>
<reference evidence="2 3" key="1">
    <citation type="submission" date="2016-10" db="EMBL/GenBank/DDBJ databases">
        <authorList>
            <person name="de Groot N.N."/>
        </authorList>
    </citation>
    <scope>NUCLEOTIDE SEQUENCE [LARGE SCALE GENOMIC DNA]</scope>
    <source>
        <strain evidence="2 3">DSM 15893</strain>
    </source>
</reference>
<feature type="domain" description="Putative DNA-binding" evidence="1">
    <location>
        <begin position="5"/>
        <end position="98"/>
    </location>
</feature>
<dbReference type="Proteomes" id="UP000182692">
    <property type="component" value="Unassembled WGS sequence"/>
</dbReference>
<dbReference type="InterPro" id="IPR018640">
    <property type="entry name" value="DUF2063"/>
</dbReference>